<reference evidence="2 3" key="1">
    <citation type="journal article" date="2021" name="Elife">
        <title>Chloroplast acquisition without the gene transfer in kleptoplastic sea slugs, Plakobranchus ocellatus.</title>
        <authorList>
            <person name="Maeda T."/>
            <person name="Takahashi S."/>
            <person name="Yoshida T."/>
            <person name="Shimamura S."/>
            <person name="Takaki Y."/>
            <person name="Nagai Y."/>
            <person name="Toyoda A."/>
            <person name="Suzuki Y."/>
            <person name="Arimoto A."/>
            <person name="Ishii H."/>
            <person name="Satoh N."/>
            <person name="Nishiyama T."/>
            <person name="Hasebe M."/>
            <person name="Maruyama T."/>
            <person name="Minagawa J."/>
            <person name="Obokata J."/>
            <person name="Shigenobu S."/>
        </authorList>
    </citation>
    <scope>NUCLEOTIDE SEQUENCE [LARGE SCALE GENOMIC DNA]</scope>
</reference>
<organism evidence="2 3">
    <name type="scientific">Plakobranchus ocellatus</name>
    <dbReference type="NCBI Taxonomy" id="259542"/>
    <lineage>
        <taxon>Eukaryota</taxon>
        <taxon>Metazoa</taxon>
        <taxon>Spiralia</taxon>
        <taxon>Lophotrochozoa</taxon>
        <taxon>Mollusca</taxon>
        <taxon>Gastropoda</taxon>
        <taxon>Heterobranchia</taxon>
        <taxon>Euthyneura</taxon>
        <taxon>Panpulmonata</taxon>
        <taxon>Sacoglossa</taxon>
        <taxon>Placobranchoidea</taxon>
        <taxon>Plakobranchidae</taxon>
        <taxon>Plakobranchus</taxon>
    </lineage>
</organism>
<keyword evidence="3" id="KW-1185">Reference proteome</keyword>
<feature type="compositionally biased region" description="Basic and acidic residues" evidence="1">
    <location>
        <begin position="1"/>
        <end position="16"/>
    </location>
</feature>
<accession>A0AAV4B2K1</accession>
<evidence type="ECO:0000313" key="3">
    <source>
        <dbReference type="Proteomes" id="UP000735302"/>
    </source>
</evidence>
<protein>
    <submittedName>
        <fullName evidence="2">Uncharacterized protein</fullName>
    </submittedName>
</protein>
<name>A0AAV4B2K1_9GAST</name>
<sequence length="91" mass="10359">MEKRGGGEGGRIRWAKEEDEEERRTKRRRKGKKEETQKEGGEGGGADRSITKASMVLWFRNMQRGKMLTLLHIIDRSVAAQLTLDAEPFNG</sequence>
<dbReference type="EMBL" id="BLXT01004580">
    <property type="protein sequence ID" value="GFO14751.1"/>
    <property type="molecule type" value="Genomic_DNA"/>
</dbReference>
<comment type="caution">
    <text evidence="2">The sequence shown here is derived from an EMBL/GenBank/DDBJ whole genome shotgun (WGS) entry which is preliminary data.</text>
</comment>
<gene>
    <name evidence="2" type="ORF">PoB_004125600</name>
</gene>
<feature type="region of interest" description="Disordered" evidence="1">
    <location>
        <begin position="1"/>
        <end position="50"/>
    </location>
</feature>
<dbReference type="Proteomes" id="UP000735302">
    <property type="component" value="Unassembled WGS sequence"/>
</dbReference>
<proteinExistence type="predicted"/>
<evidence type="ECO:0000313" key="2">
    <source>
        <dbReference type="EMBL" id="GFO14751.1"/>
    </source>
</evidence>
<evidence type="ECO:0000256" key="1">
    <source>
        <dbReference type="SAM" id="MobiDB-lite"/>
    </source>
</evidence>
<dbReference type="AlphaFoldDB" id="A0AAV4B2K1"/>
<feature type="compositionally biased region" description="Basic and acidic residues" evidence="1">
    <location>
        <begin position="32"/>
        <end position="41"/>
    </location>
</feature>